<proteinExistence type="predicted"/>
<evidence type="ECO:0000313" key="2">
    <source>
        <dbReference type="Proteomes" id="UP000054851"/>
    </source>
</evidence>
<dbReference type="RefSeq" id="WP_061168020.1">
    <property type="nucleotide sequence ID" value="NZ_FCOA02000007.1"/>
</dbReference>
<dbReference type="OrthoDB" id="9811869at2"/>
<protein>
    <submittedName>
        <fullName evidence="1">Uncharacterized protein</fullName>
    </submittedName>
</protein>
<dbReference type="STRING" id="1777140.AWB79_02816"/>
<accession>A0A158AVT9</accession>
<evidence type="ECO:0000313" key="1">
    <source>
        <dbReference type="EMBL" id="SAK61576.1"/>
    </source>
</evidence>
<sequence>MTEKTENYRGYVLVARASDYGARCWAWKDNSPVHKMLGGTVKDAIAVARRAIDDELGTPRRQGTEADVGYTAALAAVLPNLSAAQVRMLQAHYHAPDRTITATQLAAAAGYASYTGANLQYGMIGKAILEQHPLKVAEKKDGTPIYTFALADEAVRDQPGDIDAPEWKWRMLPALAHALRVSGTVSNE</sequence>
<dbReference type="EMBL" id="FCOA02000007">
    <property type="protein sequence ID" value="SAK61576.1"/>
    <property type="molecule type" value="Genomic_DNA"/>
</dbReference>
<reference evidence="1" key="1">
    <citation type="submission" date="2016-01" db="EMBL/GenBank/DDBJ databases">
        <authorList>
            <person name="Peeters C."/>
        </authorList>
    </citation>
    <scope>NUCLEOTIDE SEQUENCE</scope>
    <source>
        <strain evidence="1">LMG 29322</strain>
    </source>
</reference>
<name>A0A158AVT9_9BURK</name>
<keyword evidence="2" id="KW-1185">Reference proteome</keyword>
<dbReference type="AlphaFoldDB" id="A0A158AVT9"/>
<gene>
    <name evidence="1" type="ORF">AWB79_02816</name>
</gene>
<comment type="caution">
    <text evidence="1">The sequence shown here is derived from an EMBL/GenBank/DDBJ whole genome shotgun (WGS) entry which is preliminary data.</text>
</comment>
<dbReference type="Proteomes" id="UP000054851">
    <property type="component" value="Unassembled WGS sequence"/>
</dbReference>
<organism evidence="1 2">
    <name type="scientific">Caballeronia hypogeia</name>
    <dbReference type="NCBI Taxonomy" id="1777140"/>
    <lineage>
        <taxon>Bacteria</taxon>
        <taxon>Pseudomonadati</taxon>
        <taxon>Pseudomonadota</taxon>
        <taxon>Betaproteobacteria</taxon>
        <taxon>Burkholderiales</taxon>
        <taxon>Burkholderiaceae</taxon>
        <taxon>Caballeronia</taxon>
    </lineage>
</organism>